<dbReference type="SUPFAM" id="SSF51445">
    <property type="entry name" value="(Trans)glycosidases"/>
    <property type="match status" value="1"/>
</dbReference>
<dbReference type="Gene3D" id="2.60.40.10">
    <property type="entry name" value="Immunoglobulins"/>
    <property type="match status" value="2"/>
</dbReference>
<evidence type="ECO:0000256" key="6">
    <source>
        <dbReference type="ARBA" id="ARBA00022490"/>
    </source>
</evidence>
<dbReference type="InterPro" id="IPR003385">
    <property type="entry name" value="Glyco_hydro_77"/>
</dbReference>
<dbReference type="OrthoDB" id="9811841at2"/>
<dbReference type="InterPro" id="IPR013783">
    <property type="entry name" value="Ig-like_fold"/>
</dbReference>
<dbReference type="InterPro" id="IPR013784">
    <property type="entry name" value="Carb-bd-like_fold"/>
</dbReference>
<organism evidence="13 14">
    <name type="scientific">Flavisolibacter tropicus</name>
    <dbReference type="NCBI Taxonomy" id="1492898"/>
    <lineage>
        <taxon>Bacteria</taxon>
        <taxon>Pseudomonadati</taxon>
        <taxon>Bacteroidota</taxon>
        <taxon>Chitinophagia</taxon>
        <taxon>Chitinophagales</taxon>
        <taxon>Chitinophagaceae</taxon>
        <taxon>Flavisolibacter</taxon>
    </lineage>
</organism>
<dbReference type="Proteomes" id="UP000077177">
    <property type="component" value="Chromosome"/>
</dbReference>
<gene>
    <name evidence="13" type="ORF">SY85_02510</name>
</gene>
<evidence type="ECO:0000256" key="1">
    <source>
        <dbReference type="ARBA" id="ARBA00000439"/>
    </source>
</evidence>
<reference evidence="13 14" key="2">
    <citation type="journal article" date="2016" name="Int. J. Syst. Evol. Microbiol.">
        <title>Flavisolibacter tropicus sp. nov., isolated from tropical soil.</title>
        <authorList>
            <person name="Lee J.J."/>
            <person name="Kang M.S."/>
            <person name="Kim G.S."/>
            <person name="Lee C.S."/>
            <person name="Lim S."/>
            <person name="Lee J."/>
            <person name="Roh S.H."/>
            <person name="Kang H."/>
            <person name="Ha J.M."/>
            <person name="Bae S."/>
            <person name="Jung H.Y."/>
            <person name="Kim M.K."/>
        </authorList>
    </citation>
    <scope>NUCLEOTIDE SEQUENCE [LARGE SCALE GENOMIC DNA]</scope>
    <source>
        <strain evidence="13 14">LCS9</strain>
    </source>
</reference>
<evidence type="ECO:0000313" key="14">
    <source>
        <dbReference type="Proteomes" id="UP000077177"/>
    </source>
</evidence>
<evidence type="ECO:0000256" key="5">
    <source>
        <dbReference type="ARBA" id="ARBA00020295"/>
    </source>
</evidence>
<dbReference type="SMART" id="SM01065">
    <property type="entry name" value="CBM_2"/>
    <property type="match status" value="2"/>
</dbReference>
<dbReference type="Gene3D" id="3.20.20.80">
    <property type="entry name" value="Glycosidases"/>
    <property type="match status" value="2"/>
</dbReference>
<comment type="subcellular location">
    <subcellularLocation>
        <location evidence="2">Cytoplasm</location>
    </subcellularLocation>
</comment>
<dbReference type="InterPro" id="IPR002044">
    <property type="entry name" value="CBM20"/>
</dbReference>
<keyword evidence="7" id="KW-0328">Glycosyltransferase</keyword>
<dbReference type="PANTHER" id="PTHR32518:SF3">
    <property type="entry name" value="4-ALPHA-GLUCANOTRANSFERASE"/>
    <property type="match status" value="1"/>
</dbReference>
<dbReference type="GO" id="GO:2001070">
    <property type="term" value="F:starch binding"/>
    <property type="evidence" value="ECO:0007669"/>
    <property type="project" value="InterPro"/>
</dbReference>
<dbReference type="Pfam" id="PF02446">
    <property type="entry name" value="Glyco_hydro_77"/>
    <property type="match status" value="1"/>
</dbReference>
<reference evidence="14" key="1">
    <citation type="submission" date="2015-01" db="EMBL/GenBank/DDBJ databases">
        <title>Flavisolibacter sp./LCS9/ whole genome sequencing.</title>
        <authorList>
            <person name="Kim M.K."/>
            <person name="Srinivasan S."/>
            <person name="Lee J.-J."/>
        </authorList>
    </citation>
    <scope>NUCLEOTIDE SEQUENCE [LARGE SCALE GENOMIC DNA]</scope>
    <source>
        <strain evidence="14">LCS9</strain>
    </source>
</reference>
<dbReference type="AlphaFoldDB" id="A0A172TR82"/>
<keyword evidence="8 13" id="KW-0808">Transferase</keyword>
<dbReference type="RefSeq" id="WP_066401653.1">
    <property type="nucleotide sequence ID" value="NZ_CP011390.1"/>
</dbReference>
<evidence type="ECO:0000256" key="11">
    <source>
        <dbReference type="ARBA" id="ARBA00031501"/>
    </source>
</evidence>
<dbReference type="GO" id="GO:0005975">
    <property type="term" value="P:carbohydrate metabolic process"/>
    <property type="evidence" value="ECO:0007669"/>
    <property type="project" value="InterPro"/>
</dbReference>
<keyword evidence="14" id="KW-1185">Reference proteome</keyword>
<dbReference type="KEGG" id="fla:SY85_02510"/>
<name>A0A172TR82_9BACT</name>
<evidence type="ECO:0000256" key="8">
    <source>
        <dbReference type="ARBA" id="ARBA00022679"/>
    </source>
</evidence>
<dbReference type="Pfam" id="PF00686">
    <property type="entry name" value="CBM_20"/>
    <property type="match status" value="2"/>
</dbReference>
<evidence type="ECO:0000256" key="10">
    <source>
        <dbReference type="ARBA" id="ARBA00031423"/>
    </source>
</evidence>
<evidence type="ECO:0000313" key="13">
    <source>
        <dbReference type="EMBL" id="ANE49540.1"/>
    </source>
</evidence>
<dbReference type="PANTHER" id="PTHR32518">
    <property type="match status" value="1"/>
</dbReference>
<feature type="domain" description="CBM20" evidence="12">
    <location>
        <begin position="1"/>
        <end position="100"/>
    </location>
</feature>
<protein>
    <recommendedName>
        <fullName evidence="5">4-alpha-glucanotransferase</fullName>
        <ecNumber evidence="4">2.4.1.25</ecNumber>
    </recommendedName>
    <alternativeName>
        <fullName evidence="10">Amylomaltase</fullName>
    </alternativeName>
    <alternativeName>
        <fullName evidence="11">Disproportionating enzyme</fullName>
    </alternativeName>
</protein>
<evidence type="ECO:0000256" key="7">
    <source>
        <dbReference type="ARBA" id="ARBA00022676"/>
    </source>
</evidence>
<keyword evidence="6" id="KW-0963">Cytoplasm</keyword>
<evidence type="ECO:0000256" key="2">
    <source>
        <dbReference type="ARBA" id="ARBA00004496"/>
    </source>
</evidence>
<dbReference type="GO" id="GO:0005737">
    <property type="term" value="C:cytoplasm"/>
    <property type="evidence" value="ECO:0007669"/>
    <property type="project" value="UniProtKB-SubCell"/>
</dbReference>
<dbReference type="InterPro" id="IPR017853">
    <property type="entry name" value="GH"/>
</dbReference>
<evidence type="ECO:0000256" key="9">
    <source>
        <dbReference type="ARBA" id="ARBA00023277"/>
    </source>
</evidence>
<dbReference type="SUPFAM" id="SSF49452">
    <property type="entry name" value="Starch-binding domain-like"/>
    <property type="match status" value="2"/>
</dbReference>
<keyword evidence="9" id="KW-0119">Carbohydrate metabolism</keyword>
<sequence length="896" mass="104227">MKIDFYIRFRTKFGESLAITGNLPVLGNQDVTQALPMEFLNEEFWHASIDLDPALLTKLHYQYVFTTDNGEVIKEEEKFRQIDLETINQKHIVLIDTWNHAGSFENAFYTAPFKEVFFTQKQNYKPKKAKGATHFFNVKAPLLQPNEVICLLGNTEPLNNWQTEAPIILEKNGDWWTTAVNLSDSAFPVVYKYGVFDTKQGIFVHFEEGENRTIHIADCTNRLTILHDGFTQLPNNTWKGAGIAIPVFSLRSNNSYGVGEFSDIKLLADWASNTGFKLIQLLPVNDTSATMTWQDSYPYAAISAFALHPIYINLSKVAGKRFASALKSALKKQKQLNSLPEVDYEEVMHYKMQALRELYTLDENAFLQEKEFKDFFGENASWLKSYAAFCLLRDKWGTSDFNKWKSHSVYNAEEVEKLASPKNKSSKEIRFWYFVQYHLHLQLKDAASYAHKKGLALKGDIPIGIYRYGVDAWVAPELYHMENQAGAPPDDFAVKGQNWGFPTYNWKRMQEDNFEWWRQRFHQMSNYFDAFRIDHILGFFRIWSIPLDAVEGILGRFVPALPVMVTELGEKGIWFDYERYCKPYITDAVLDQIFGELAETVKTQFLQPNENGRYNLKEGFDNQKKIEDYFSGLEETSDNNLLKNGLFDLVTNVLFFEEPGSNRKALHFRISIDNITSFQHLDEQTRAKLKELYIDYFYHRQDEFWKHEAMGKLPALKEATDMLICGEDLGMVPHSVPQVMQNLGILSLEIQRMPKNPATEFFHPSDAPYLSVITPSTHDMSTVRSWWEEDSIRTQRFFNTILESPGEAPAQCEAWVSRAIILQHLYSPAMWSIFQLQDLFGINETLRRDNPDEERINNPANPKHYWRYRMHIPLEQLIKETTFNEELRDYIIHSNR</sequence>
<evidence type="ECO:0000256" key="4">
    <source>
        <dbReference type="ARBA" id="ARBA00012560"/>
    </source>
</evidence>
<evidence type="ECO:0000259" key="12">
    <source>
        <dbReference type="PROSITE" id="PS51166"/>
    </source>
</evidence>
<evidence type="ECO:0000256" key="3">
    <source>
        <dbReference type="ARBA" id="ARBA00005684"/>
    </source>
</evidence>
<comment type="catalytic activity">
    <reaction evidence="1">
        <text>Transfers a segment of a (1-&gt;4)-alpha-D-glucan to a new position in an acceptor, which may be glucose or a (1-&gt;4)-alpha-D-glucan.</text>
        <dbReference type="EC" id="2.4.1.25"/>
    </reaction>
</comment>
<dbReference type="PROSITE" id="PS51166">
    <property type="entry name" value="CBM20"/>
    <property type="match status" value="2"/>
</dbReference>
<dbReference type="EMBL" id="CP011390">
    <property type="protein sequence ID" value="ANE49540.1"/>
    <property type="molecule type" value="Genomic_DNA"/>
</dbReference>
<dbReference type="PATRIC" id="fig|1492898.3.peg.547"/>
<feature type="domain" description="CBM20" evidence="12">
    <location>
        <begin position="126"/>
        <end position="240"/>
    </location>
</feature>
<comment type="similarity">
    <text evidence="3">Belongs to the disproportionating enzyme family.</text>
</comment>
<dbReference type="GO" id="GO:0004134">
    <property type="term" value="F:4-alpha-glucanotransferase activity"/>
    <property type="evidence" value="ECO:0007669"/>
    <property type="project" value="UniProtKB-EC"/>
</dbReference>
<dbReference type="EC" id="2.4.1.25" evidence="4"/>
<accession>A0A172TR82</accession>
<dbReference type="STRING" id="1492898.SY85_02510"/>
<proteinExistence type="inferred from homology"/>